<evidence type="ECO:0000256" key="1">
    <source>
        <dbReference type="SAM" id="MobiDB-lite"/>
    </source>
</evidence>
<organism evidence="2 3">
    <name type="scientific">Rhizopogon vinicolor AM-OR11-026</name>
    <dbReference type="NCBI Taxonomy" id="1314800"/>
    <lineage>
        <taxon>Eukaryota</taxon>
        <taxon>Fungi</taxon>
        <taxon>Dikarya</taxon>
        <taxon>Basidiomycota</taxon>
        <taxon>Agaricomycotina</taxon>
        <taxon>Agaricomycetes</taxon>
        <taxon>Agaricomycetidae</taxon>
        <taxon>Boletales</taxon>
        <taxon>Suillineae</taxon>
        <taxon>Rhizopogonaceae</taxon>
        <taxon>Rhizopogon</taxon>
    </lineage>
</organism>
<reference evidence="2 3" key="1">
    <citation type="submission" date="2016-06" db="EMBL/GenBank/DDBJ databases">
        <title>Comparative genomics of the ectomycorrhizal sister species Rhizopogon vinicolor and Rhizopogon vesiculosus (Basidiomycota: Boletales) reveals a divergence of the mating type B locus.</title>
        <authorList>
            <consortium name="DOE Joint Genome Institute"/>
            <person name="Mujic A.B."/>
            <person name="Kuo A."/>
            <person name="Tritt A."/>
            <person name="Lipzen A."/>
            <person name="Chen C."/>
            <person name="Johnson J."/>
            <person name="Sharma A."/>
            <person name="Barry K."/>
            <person name="Grigoriev I.V."/>
            <person name="Spatafora J.W."/>
        </authorList>
    </citation>
    <scope>NUCLEOTIDE SEQUENCE [LARGE SCALE GENOMIC DNA]</scope>
    <source>
        <strain evidence="2 3">AM-OR11-026</strain>
    </source>
</reference>
<feature type="region of interest" description="Disordered" evidence="1">
    <location>
        <begin position="74"/>
        <end position="121"/>
    </location>
</feature>
<keyword evidence="3" id="KW-1185">Reference proteome</keyword>
<evidence type="ECO:0000313" key="3">
    <source>
        <dbReference type="Proteomes" id="UP000092154"/>
    </source>
</evidence>
<dbReference type="InParanoid" id="A0A1B7MI63"/>
<name>A0A1B7MI63_9AGAM</name>
<evidence type="ECO:0000313" key="2">
    <source>
        <dbReference type="EMBL" id="OAX32287.1"/>
    </source>
</evidence>
<dbReference type="AlphaFoldDB" id="A0A1B7MI63"/>
<dbReference type="OrthoDB" id="2187at2759"/>
<feature type="compositionally biased region" description="Polar residues" evidence="1">
    <location>
        <begin position="79"/>
        <end position="92"/>
    </location>
</feature>
<proteinExistence type="predicted"/>
<sequence>MKSPHIRSKSSARSLRALSTPPISLLHAMAKHVHIFIPTLSLLTGTRYIPFDPTPDPPRSGWWCARARLLEPPKEPSDIITSSNGNAKSSAESEWEDEGKAKALHPGSKSNAVVNGDEGNEKDGQEVWLGISDCVLESHVMFVGEMKGDVGNWDLVRVILTGVQEEGHVINENVIHPASTSPHSSSSSAAISSQPAIYSEHSIPPSCFGFAASLATSLFSCRRLWWD</sequence>
<accession>A0A1B7MI63</accession>
<dbReference type="Proteomes" id="UP000092154">
    <property type="component" value="Unassembled WGS sequence"/>
</dbReference>
<dbReference type="STRING" id="1314800.A0A1B7MI63"/>
<protein>
    <submittedName>
        <fullName evidence="2">Uncharacterized protein</fullName>
    </submittedName>
</protein>
<dbReference type="EMBL" id="KV449056">
    <property type="protein sequence ID" value="OAX32287.1"/>
    <property type="molecule type" value="Genomic_DNA"/>
</dbReference>
<gene>
    <name evidence="2" type="ORF">K503DRAFT_623588</name>
</gene>